<dbReference type="RefSeq" id="WP_097440708.1">
    <property type="nucleotide sequence ID" value="NZ_KZ300476.1"/>
</dbReference>
<comment type="catalytic activity">
    <reaction evidence="20">
        <text>(6R)-5,10-methylenetetrahydrofolyl-(gamma-L-Glu)(n) + L-glutamate + ATP = (6R)-5,10-methylenetetrahydrofolyl-(gamma-L-Glu)(n+1) + ADP + phosphate + H(+)</text>
        <dbReference type="Rhea" id="RHEA:51912"/>
        <dbReference type="Rhea" id="RHEA-COMP:13257"/>
        <dbReference type="Rhea" id="RHEA-COMP:13258"/>
        <dbReference type="ChEBI" id="CHEBI:15378"/>
        <dbReference type="ChEBI" id="CHEBI:29985"/>
        <dbReference type="ChEBI" id="CHEBI:30616"/>
        <dbReference type="ChEBI" id="CHEBI:43474"/>
        <dbReference type="ChEBI" id="CHEBI:136572"/>
        <dbReference type="ChEBI" id="CHEBI:456216"/>
        <dbReference type="EC" id="6.3.2.17"/>
    </reaction>
</comment>
<dbReference type="EC" id="6.3.2.12" evidence="6"/>
<keyword evidence="11" id="KW-0547">Nucleotide-binding</keyword>
<evidence type="ECO:0000313" key="25">
    <source>
        <dbReference type="Proteomes" id="UP000219559"/>
    </source>
</evidence>
<evidence type="ECO:0000259" key="23">
    <source>
        <dbReference type="Pfam" id="PF08245"/>
    </source>
</evidence>
<dbReference type="Pfam" id="PF08245">
    <property type="entry name" value="Mur_ligase_M"/>
    <property type="match status" value="1"/>
</dbReference>
<comment type="caution">
    <text evidence="24">The sequence shown here is derived from an EMBL/GenBank/DDBJ whole genome shotgun (WGS) entry which is preliminary data.</text>
</comment>
<evidence type="ECO:0000256" key="14">
    <source>
        <dbReference type="ARBA" id="ARBA00022909"/>
    </source>
</evidence>
<feature type="domain" description="Mur ligase central" evidence="23">
    <location>
        <begin position="51"/>
        <end position="239"/>
    </location>
</feature>
<comment type="catalytic activity">
    <reaction evidence="21">
        <text>7,8-dihydropteroate + L-glutamate + ATP = 7,8-dihydrofolate + ADP + phosphate + H(+)</text>
        <dbReference type="Rhea" id="RHEA:23584"/>
        <dbReference type="ChEBI" id="CHEBI:15378"/>
        <dbReference type="ChEBI" id="CHEBI:17839"/>
        <dbReference type="ChEBI" id="CHEBI:29985"/>
        <dbReference type="ChEBI" id="CHEBI:30616"/>
        <dbReference type="ChEBI" id="CHEBI:43474"/>
        <dbReference type="ChEBI" id="CHEBI:57451"/>
        <dbReference type="ChEBI" id="CHEBI:456216"/>
        <dbReference type="EC" id="6.3.2.12"/>
    </reaction>
</comment>
<evidence type="ECO:0000256" key="4">
    <source>
        <dbReference type="ARBA" id="ARBA00005150"/>
    </source>
</evidence>
<dbReference type="GO" id="GO:0005737">
    <property type="term" value="C:cytoplasm"/>
    <property type="evidence" value="ECO:0007669"/>
    <property type="project" value="TreeGrafter"/>
</dbReference>
<evidence type="ECO:0000256" key="13">
    <source>
        <dbReference type="ARBA" id="ARBA00022842"/>
    </source>
</evidence>
<dbReference type="GO" id="GO:0008841">
    <property type="term" value="F:dihydrofolate synthase activity"/>
    <property type="evidence" value="ECO:0007669"/>
    <property type="project" value="UniProtKB-EC"/>
</dbReference>
<dbReference type="EMBL" id="NBWU01000003">
    <property type="protein sequence ID" value="PCE64594.1"/>
    <property type="molecule type" value="Genomic_DNA"/>
</dbReference>
<evidence type="ECO:0000256" key="21">
    <source>
        <dbReference type="ARBA" id="ARBA00049161"/>
    </source>
</evidence>
<dbReference type="PANTHER" id="PTHR11136">
    <property type="entry name" value="FOLYLPOLYGLUTAMATE SYNTHASE-RELATED"/>
    <property type="match status" value="1"/>
</dbReference>
<evidence type="ECO:0000256" key="2">
    <source>
        <dbReference type="ARBA" id="ARBA00002714"/>
    </source>
</evidence>
<dbReference type="InterPro" id="IPR018109">
    <property type="entry name" value="Folylpolyglutamate_synth_CS"/>
</dbReference>
<evidence type="ECO:0000256" key="3">
    <source>
        <dbReference type="ARBA" id="ARBA00004799"/>
    </source>
</evidence>
<evidence type="ECO:0000256" key="8">
    <source>
        <dbReference type="ARBA" id="ARBA00019357"/>
    </source>
</evidence>
<dbReference type="FunFam" id="3.40.1190.10:FF:000011">
    <property type="entry name" value="Folylpolyglutamate synthase/dihydrofolate synthase"/>
    <property type="match status" value="1"/>
</dbReference>
<evidence type="ECO:0000256" key="11">
    <source>
        <dbReference type="ARBA" id="ARBA00022741"/>
    </source>
</evidence>
<dbReference type="NCBIfam" id="TIGR01499">
    <property type="entry name" value="folC"/>
    <property type="match status" value="1"/>
</dbReference>
<comment type="similarity">
    <text evidence="5">Belongs to the folylpolyglutamate synthase family.</text>
</comment>
<proteinExistence type="inferred from homology"/>
<evidence type="ECO:0000256" key="9">
    <source>
        <dbReference type="ARBA" id="ARBA00022598"/>
    </source>
</evidence>
<comment type="cofactor">
    <cofactor evidence="1">
        <name>Mg(2+)</name>
        <dbReference type="ChEBI" id="CHEBI:18420"/>
    </cofactor>
</comment>
<feature type="domain" description="Mur ligase C-terminal" evidence="22">
    <location>
        <begin position="279"/>
        <end position="396"/>
    </location>
</feature>
<dbReference type="SUPFAM" id="SSF53244">
    <property type="entry name" value="MurD-like peptide ligases, peptide-binding domain"/>
    <property type="match status" value="1"/>
</dbReference>
<organism evidence="24 25">
    <name type="scientific">Sediminicola luteus</name>
    <dbReference type="NCBI Taxonomy" id="319238"/>
    <lineage>
        <taxon>Bacteria</taxon>
        <taxon>Pseudomonadati</taxon>
        <taxon>Bacteroidota</taxon>
        <taxon>Flavobacteriia</taxon>
        <taxon>Flavobacteriales</taxon>
        <taxon>Flavobacteriaceae</taxon>
        <taxon>Sediminicola</taxon>
    </lineage>
</organism>
<dbReference type="InterPro" id="IPR013221">
    <property type="entry name" value="Mur_ligase_cen"/>
</dbReference>
<evidence type="ECO:0000256" key="18">
    <source>
        <dbReference type="ARBA" id="ARBA00047493"/>
    </source>
</evidence>
<evidence type="ECO:0000256" key="17">
    <source>
        <dbReference type="ARBA" id="ARBA00032510"/>
    </source>
</evidence>
<sequence length="404" mass="44454">MDYKETVTWMFEQLPMYQKEGIQALNAKLDKIKAFARHLGDPQERFKSIHVAGTNGKGSSSHMLASVLQQAGYKVGLYTSPHLSDFRERIKINGTMIPESSVVDFVSRHKSYMEGLGLSFFEMTVAMAFEYFATESVDIAIIEVGLGGRFDATNIITPEVCLITNISKDHTQILGDTLEAIAFEKAGVIKQGVPVVISEYQPKVVQVFKTEAKNKEASSICFASTTVNGVYKTDLMGAYQQQNLKGVVATLKKLEGFEVTEEHLRLGLKNVVANTGLRGRWQVLGEAPKIIADTAHNVEGIMLVIQQVKAQKYRNLHMVIGMVADKEVSKIMGLLPKKAIYYFAQPQIKRAVDTDALLALAVEEKLQGSGYASVVEAFARAKENATSDDLIFVGGSTFTVAEIL</sequence>
<reference evidence="24 25" key="1">
    <citation type="submission" date="2017-04" db="EMBL/GenBank/DDBJ databases">
        <title>A new member of the family Flavobacteriaceae isolated from ascidians.</title>
        <authorList>
            <person name="Chen L."/>
        </authorList>
    </citation>
    <scope>NUCLEOTIDE SEQUENCE [LARGE SCALE GENOMIC DNA]</scope>
    <source>
        <strain evidence="24 25">HQA918</strain>
    </source>
</reference>
<dbReference type="GO" id="GO:0046656">
    <property type="term" value="P:folic acid biosynthetic process"/>
    <property type="evidence" value="ECO:0007669"/>
    <property type="project" value="UniProtKB-KW"/>
</dbReference>
<evidence type="ECO:0000259" key="22">
    <source>
        <dbReference type="Pfam" id="PF02875"/>
    </source>
</evidence>
<comment type="function">
    <text evidence="2">Functions in two distinct reactions of the de novo folate biosynthetic pathway. Catalyzes the addition of a glutamate residue to dihydropteroate (7,8-dihydropteroate or H2Pte) to form dihydrofolate (7,8-dihydrofolate monoglutamate or H2Pte-Glu). Also catalyzes successive additions of L-glutamate to tetrahydrofolate or 10-formyltetrahydrofolate or 5,10-methylenetetrahydrofolate, leading to folylpolyglutamate derivatives.</text>
</comment>
<dbReference type="InterPro" id="IPR036565">
    <property type="entry name" value="Mur-like_cat_sf"/>
</dbReference>
<dbReference type="GO" id="GO:0004326">
    <property type="term" value="F:tetrahydrofolylpolyglutamate synthase activity"/>
    <property type="evidence" value="ECO:0007669"/>
    <property type="project" value="UniProtKB-EC"/>
</dbReference>
<dbReference type="Gene3D" id="3.40.1190.10">
    <property type="entry name" value="Mur-like, catalytic domain"/>
    <property type="match status" value="1"/>
</dbReference>
<evidence type="ECO:0000256" key="15">
    <source>
        <dbReference type="ARBA" id="ARBA00030048"/>
    </source>
</evidence>
<dbReference type="InterPro" id="IPR036615">
    <property type="entry name" value="Mur_ligase_C_dom_sf"/>
</dbReference>
<dbReference type="GO" id="GO:0005524">
    <property type="term" value="F:ATP binding"/>
    <property type="evidence" value="ECO:0007669"/>
    <property type="project" value="UniProtKB-KW"/>
</dbReference>
<dbReference type="SUPFAM" id="SSF53623">
    <property type="entry name" value="MurD-like peptide ligases, catalytic domain"/>
    <property type="match status" value="1"/>
</dbReference>
<evidence type="ECO:0000256" key="10">
    <source>
        <dbReference type="ARBA" id="ARBA00022723"/>
    </source>
</evidence>
<evidence type="ECO:0000256" key="12">
    <source>
        <dbReference type="ARBA" id="ARBA00022840"/>
    </source>
</evidence>
<evidence type="ECO:0000256" key="7">
    <source>
        <dbReference type="ARBA" id="ARBA00013025"/>
    </source>
</evidence>
<evidence type="ECO:0000256" key="6">
    <source>
        <dbReference type="ARBA" id="ARBA00013023"/>
    </source>
</evidence>
<dbReference type="PIRSF" id="PIRSF001563">
    <property type="entry name" value="Folylpolyglu_synth"/>
    <property type="match status" value="1"/>
</dbReference>
<dbReference type="Proteomes" id="UP000219559">
    <property type="component" value="Unassembled WGS sequence"/>
</dbReference>
<dbReference type="PROSITE" id="PS01012">
    <property type="entry name" value="FOLYLPOLYGLU_SYNT_2"/>
    <property type="match status" value="1"/>
</dbReference>
<keyword evidence="25" id="KW-1185">Reference proteome</keyword>
<comment type="pathway">
    <text evidence="3">Cofactor biosynthesis; tetrahydrofolate biosynthesis; 7,8-dihydrofolate from 2-amino-4-hydroxy-6-hydroxymethyl-7,8-dihydropteridine diphosphate and 4-aminobenzoate: step 2/2.</text>
</comment>
<dbReference type="OrthoDB" id="9809356at2"/>
<comment type="pathway">
    <text evidence="4">Cofactor biosynthesis; tetrahydrofolylpolyglutamate biosynthesis.</text>
</comment>
<dbReference type="Gene3D" id="3.90.190.20">
    <property type="entry name" value="Mur ligase, C-terminal domain"/>
    <property type="match status" value="1"/>
</dbReference>
<keyword evidence="13" id="KW-0460">Magnesium</keyword>
<comment type="catalytic activity">
    <reaction evidence="18">
        <text>(6S)-5,6,7,8-tetrahydrofolyl-(gamma-L-Glu)(n) + L-glutamate + ATP = (6S)-5,6,7,8-tetrahydrofolyl-(gamma-L-Glu)(n+1) + ADP + phosphate + H(+)</text>
        <dbReference type="Rhea" id="RHEA:10580"/>
        <dbReference type="Rhea" id="RHEA-COMP:14738"/>
        <dbReference type="Rhea" id="RHEA-COMP:14740"/>
        <dbReference type="ChEBI" id="CHEBI:15378"/>
        <dbReference type="ChEBI" id="CHEBI:29985"/>
        <dbReference type="ChEBI" id="CHEBI:30616"/>
        <dbReference type="ChEBI" id="CHEBI:43474"/>
        <dbReference type="ChEBI" id="CHEBI:141005"/>
        <dbReference type="ChEBI" id="CHEBI:456216"/>
        <dbReference type="EC" id="6.3.2.17"/>
    </reaction>
</comment>
<keyword evidence="9" id="KW-0436">Ligase</keyword>
<dbReference type="InterPro" id="IPR001645">
    <property type="entry name" value="Folylpolyglutamate_synth"/>
</dbReference>
<dbReference type="AlphaFoldDB" id="A0A2A4G9E9"/>
<accession>A0A2A4G9E9</accession>
<dbReference type="EC" id="6.3.2.17" evidence="7"/>
<comment type="catalytic activity">
    <reaction evidence="19">
        <text>10-formyltetrahydrofolyl-(gamma-L-Glu)(n) + L-glutamate + ATP = 10-formyltetrahydrofolyl-(gamma-L-Glu)(n+1) + ADP + phosphate + H(+)</text>
        <dbReference type="Rhea" id="RHEA:51904"/>
        <dbReference type="Rhea" id="RHEA-COMP:13088"/>
        <dbReference type="Rhea" id="RHEA-COMP:14300"/>
        <dbReference type="ChEBI" id="CHEBI:15378"/>
        <dbReference type="ChEBI" id="CHEBI:29985"/>
        <dbReference type="ChEBI" id="CHEBI:30616"/>
        <dbReference type="ChEBI" id="CHEBI:43474"/>
        <dbReference type="ChEBI" id="CHEBI:134413"/>
        <dbReference type="ChEBI" id="CHEBI:456216"/>
        <dbReference type="EC" id="6.3.2.17"/>
    </reaction>
</comment>
<dbReference type="PANTHER" id="PTHR11136:SF0">
    <property type="entry name" value="DIHYDROFOLATE SYNTHETASE-RELATED"/>
    <property type="match status" value="1"/>
</dbReference>
<evidence type="ECO:0000313" key="24">
    <source>
        <dbReference type="EMBL" id="PCE64594.1"/>
    </source>
</evidence>
<evidence type="ECO:0000256" key="1">
    <source>
        <dbReference type="ARBA" id="ARBA00001946"/>
    </source>
</evidence>
<name>A0A2A4G9E9_9FLAO</name>
<dbReference type="GO" id="GO:0046872">
    <property type="term" value="F:metal ion binding"/>
    <property type="evidence" value="ECO:0007669"/>
    <property type="project" value="UniProtKB-KW"/>
</dbReference>
<evidence type="ECO:0000256" key="16">
    <source>
        <dbReference type="ARBA" id="ARBA00030592"/>
    </source>
</evidence>
<dbReference type="InterPro" id="IPR004101">
    <property type="entry name" value="Mur_ligase_C"/>
</dbReference>
<keyword evidence="14" id="KW-0289">Folate biosynthesis</keyword>
<gene>
    <name evidence="24" type="ORF">B7P33_09970</name>
</gene>
<evidence type="ECO:0000256" key="19">
    <source>
        <dbReference type="ARBA" id="ARBA00047808"/>
    </source>
</evidence>
<evidence type="ECO:0000256" key="5">
    <source>
        <dbReference type="ARBA" id="ARBA00008276"/>
    </source>
</evidence>
<dbReference type="Pfam" id="PF02875">
    <property type="entry name" value="Mur_ligase_C"/>
    <property type="match status" value="1"/>
</dbReference>
<keyword evidence="12" id="KW-0067">ATP-binding</keyword>
<evidence type="ECO:0000256" key="20">
    <source>
        <dbReference type="ARBA" id="ARBA00049035"/>
    </source>
</evidence>
<protein>
    <recommendedName>
        <fullName evidence="8">Dihydrofolate synthase/folylpolyglutamate synthase</fullName>
        <ecNumber evidence="6">6.3.2.12</ecNumber>
        <ecNumber evidence="7">6.3.2.17</ecNumber>
    </recommendedName>
    <alternativeName>
        <fullName evidence="17">Folylpoly-gamma-glutamate synthetase-dihydrofolate synthetase</fullName>
    </alternativeName>
    <alternativeName>
        <fullName evidence="15">Folylpolyglutamate synthetase</fullName>
    </alternativeName>
    <alternativeName>
        <fullName evidence="16">Tetrahydrofolylpolyglutamate synthase</fullName>
    </alternativeName>
</protein>
<dbReference type="PROSITE" id="PS01011">
    <property type="entry name" value="FOLYLPOLYGLU_SYNT_1"/>
    <property type="match status" value="1"/>
</dbReference>
<keyword evidence="10" id="KW-0479">Metal-binding</keyword>